<dbReference type="FunFam" id="3.30.70.270:FF:000001">
    <property type="entry name" value="Diguanylate cyclase domain protein"/>
    <property type="match status" value="1"/>
</dbReference>
<sequence>MRVKGWALALFFFGGGLMSLLALALPTHGAPDPVGGRLLFGVTASVGLGLSLLAWARPQVLLGKRFDELLMVLGNACSLTSTLGETLLFGTQYSVMVLLWPMVLTAGFLRRRLLGWQVAFSSVAVAVLAFTNDRVLMRGEVWPLEALLTAIPVAFTGLAVAFFRSAAVQEAQELARLGRTDPLTGLSNRRVLFDEFAGVVAATLPGQRVALVMLDLDHFKQVNDRYGHQTGDEVLRCFAQTLQTHAQGGDLLVRMGGEEFVWVMAEPDTDAVVRRVEALRAAYAARPESRAVTVSAGVVHCAADVTAAQLSALLGAADAALYRAKEEGRNRTRVDAA</sequence>
<feature type="domain" description="GGDEF" evidence="2">
    <location>
        <begin position="207"/>
        <end position="337"/>
    </location>
</feature>
<reference evidence="3" key="1">
    <citation type="journal article" date="2014" name="Int. J. Syst. Evol. Microbiol.">
        <title>Complete genome of a new Firmicutes species belonging to the dominant human colonic microbiota ('Ruminococcus bicirculans') reveals two chromosomes and a selective capacity to utilize plant glucans.</title>
        <authorList>
            <consortium name="NISC Comparative Sequencing Program"/>
            <person name="Wegmann U."/>
            <person name="Louis P."/>
            <person name="Goesmann A."/>
            <person name="Henrissat B."/>
            <person name="Duncan S.H."/>
            <person name="Flint H.J."/>
        </authorList>
    </citation>
    <scope>NUCLEOTIDE SEQUENCE</scope>
    <source>
        <strain evidence="3">CGMCC 1.18437</strain>
    </source>
</reference>
<organism evidence="4 5">
    <name type="scientific">Deinococcus metalli</name>
    <dbReference type="NCBI Taxonomy" id="1141878"/>
    <lineage>
        <taxon>Bacteria</taxon>
        <taxon>Thermotogati</taxon>
        <taxon>Deinococcota</taxon>
        <taxon>Deinococci</taxon>
        <taxon>Deinococcales</taxon>
        <taxon>Deinococcaceae</taxon>
        <taxon>Deinococcus</taxon>
    </lineage>
</organism>
<keyword evidence="1" id="KW-0472">Membrane</keyword>
<keyword evidence="1" id="KW-0812">Transmembrane</keyword>
<evidence type="ECO:0000256" key="1">
    <source>
        <dbReference type="SAM" id="Phobius"/>
    </source>
</evidence>
<dbReference type="SUPFAM" id="SSF55073">
    <property type="entry name" value="Nucleotide cyclase"/>
    <property type="match status" value="1"/>
</dbReference>
<dbReference type="GO" id="GO:0052621">
    <property type="term" value="F:diguanylate cyclase activity"/>
    <property type="evidence" value="ECO:0007669"/>
    <property type="project" value="TreeGrafter"/>
</dbReference>
<evidence type="ECO:0000259" key="2">
    <source>
        <dbReference type="PROSITE" id="PS50887"/>
    </source>
</evidence>
<keyword evidence="1" id="KW-1133">Transmembrane helix</keyword>
<dbReference type="EMBL" id="JACHFK010000012">
    <property type="protein sequence ID" value="MBB5378306.1"/>
    <property type="molecule type" value="Genomic_DNA"/>
</dbReference>
<feature type="transmembrane region" description="Helical" evidence="1">
    <location>
        <begin position="142"/>
        <end position="163"/>
    </location>
</feature>
<reference evidence="4 5" key="3">
    <citation type="submission" date="2020-08" db="EMBL/GenBank/DDBJ databases">
        <title>Genomic Encyclopedia of Type Strains, Phase IV (KMG-IV): sequencing the most valuable type-strain genomes for metagenomic binning, comparative biology and taxonomic classification.</title>
        <authorList>
            <person name="Goeker M."/>
        </authorList>
    </citation>
    <scope>NUCLEOTIDE SEQUENCE [LARGE SCALE GENOMIC DNA]</scope>
    <source>
        <strain evidence="4 5">DSM 27521</strain>
    </source>
</reference>
<dbReference type="GO" id="GO:0043709">
    <property type="term" value="P:cell adhesion involved in single-species biofilm formation"/>
    <property type="evidence" value="ECO:0007669"/>
    <property type="project" value="TreeGrafter"/>
</dbReference>
<gene>
    <name evidence="3" type="ORF">GCM10017781_40250</name>
    <name evidence="4" type="ORF">HNQ07_003812</name>
</gene>
<proteinExistence type="predicted"/>
<dbReference type="SMART" id="SM00267">
    <property type="entry name" value="GGDEF"/>
    <property type="match status" value="1"/>
</dbReference>
<evidence type="ECO:0000313" key="5">
    <source>
        <dbReference type="Proteomes" id="UP000539473"/>
    </source>
</evidence>
<feature type="transmembrane region" description="Helical" evidence="1">
    <location>
        <begin position="113"/>
        <end position="130"/>
    </location>
</feature>
<dbReference type="Pfam" id="PF00990">
    <property type="entry name" value="GGDEF"/>
    <property type="match status" value="1"/>
</dbReference>
<dbReference type="PANTHER" id="PTHR45138">
    <property type="entry name" value="REGULATORY COMPONENTS OF SENSORY TRANSDUCTION SYSTEM"/>
    <property type="match status" value="1"/>
</dbReference>
<accession>A0A7W8NQX0</accession>
<dbReference type="Proteomes" id="UP000539473">
    <property type="component" value="Unassembled WGS sequence"/>
</dbReference>
<dbReference type="InterPro" id="IPR050469">
    <property type="entry name" value="Diguanylate_Cyclase"/>
</dbReference>
<evidence type="ECO:0000313" key="3">
    <source>
        <dbReference type="EMBL" id="GHF59846.1"/>
    </source>
</evidence>
<dbReference type="CDD" id="cd01949">
    <property type="entry name" value="GGDEF"/>
    <property type="match status" value="1"/>
</dbReference>
<dbReference type="NCBIfam" id="TIGR00254">
    <property type="entry name" value="GGDEF"/>
    <property type="match status" value="1"/>
</dbReference>
<dbReference type="Proteomes" id="UP000619376">
    <property type="component" value="Unassembled WGS sequence"/>
</dbReference>
<dbReference type="GO" id="GO:1902201">
    <property type="term" value="P:negative regulation of bacterial-type flagellum-dependent cell motility"/>
    <property type="evidence" value="ECO:0007669"/>
    <property type="project" value="TreeGrafter"/>
</dbReference>
<dbReference type="InterPro" id="IPR043128">
    <property type="entry name" value="Rev_trsase/Diguanyl_cyclase"/>
</dbReference>
<dbReference type="AlphaFoldDB" id="A0A7W8NQX0"/>
<dbReference type="InterPro" id="IPR000160">
    <property type="entry name" value="GGDEF_dom"/>
</dbReference>
<dbReference type="InterPro" id="IPR029787">
    <property type="entry name" value="Nucleotide_cyclase"/>
</dbReference>
<dbReference type="RefSeq" id="WP_184114704.1">
    <property type="nucleotide sequence ID" value="NZ_BNAJ01000013.1"/>
</dbReference>
<reference evidence="3" key="4">
    <citation type="submission" date="2024-05" db="EMBL/GenBank/DDBJ databases">
        <authorList>
            <person name="Sun Q."/>
            <person name="Zhou Y."/>
        </authorList>
    </citation>
    <scope>NUCLEOTIDE SEQUENCE</scope>
    <source>
        <strain evidence="3">CGMCC 1.18437</strain>
    </source>
</reference>
<evidence type="ECO:0000313" key="6">
    <source>
        <dbReference type="Proteomes" id="UP000619376"/>
    </source>
</evidence>
<feature type="transmembrane region" description="Helical" evidence="1">
    <location>
        <begin position="39"/>
        <end position="57"/>
    </location>
</feature>
<keyword evidence="6" id="KW-1185">Reference proteome</keyword>
<dbReference type="GO" id="GO:0005886">
    <property type="term" value="C:plasma membrane"/>
    <property type="evidence" value="ECO:0007669"/>
    <property type="project" value="TreeGrafter"/>
</dbReference>
<dbReference type="PROSITE" id="PS50887">
    <property type="entry name" value="GGDEF"/>
    <property type="match status" value="1"/>
</dbReference>
<protein>
    <submittedName>
        <fullName evidence="4">Diguanylate cyclase (GGDEF)-like protein</fullName>
    </submittedName>
</protein>
<comment type="caution">
    <text evidence="4">The sequence shown here is derived from an EMBL/GenBank/DDBJ whole genome shotgun (WGS) entry which is preliminary data.</text>
</comment>
<reference evidence="6" key="2">
    <citation type="journal article" date="2019" name="Int. J. Syst. Evol. Microbiol.">
        <title>The Global Catalogue of Microorganisms (GCM) 10K type strain sequencing project: providing services to taxonomists for standard genome sequencing and annotation.</title>
        <authorList>
            <consortium name="The Broad Institute Genomics Platform"/>
            <consortium name="The Broad Institute Genome Sequencing Center for Infectious Disease"/>
            <person name="Wu L."/>
            <person name="Ma J."/>
        </authorList>
    </citation>
    <scope>NUCLEOTIDE SEQUENCE [LARGE SCALE GENOMIC DNA]</scope>
    <source>
        <strain evidence="6">CGMCC 1.18437</strain>
    </source>
</reference>
<dbReference type="PANTHER" id="PTHR45138:SF24">
    <property type="entry name" value="DIGUANYLATE CYCLASE DGCC-RELATED"/>
    <property type="match status" value="1"/>
</dbReference>
<evidence type="ECO:0000313" key="4">
    <source>
        <dbReference type="EMBL" id="MBB5378306.1"/>
    </source>
</evidence>
<dbReference type="EMBL" id="BNAJ01000013">
    <property type="protein sequence ID" value="GHF59846.1"/>
    <property type="molecule type" value="Genomic_DNA"/>
</dbReference>
<name>A0A7W8NQX0_9DEIO</name>
<dbReference type="Gene3D" id="3.30.70.270">
    <property type="match status" value="1"/>
</dbReference>